<feature type="compositionally biased region" description="Low complexity" evidence="8">
    <location>
        <begin position="330"/>
        <end position="345"/>
    </location>
</feature>
<organism evidence="11 12">
    <name type="scientific">Panaeolus cyanescens</name>
    <dbReference type="NCBI Taxonomy" id="181874"/>
    <lineage>
        <taxon>Eukaryota</taxon>
        <taxon>Fungi</taxon>
        <taxon>Dikarya</taxon>
        <taxon>Basidiomycota</taxon>
        <taxon>Agaricomycotina</taxon>
        <taxon>Agaricomycetes</taxon>
        <taxon>Agaricomycetidae</taxon>
        <taxon>Agaricales</taxon>
        <taxon>Agaricineae</taxon>
        <taxon>Galeropsidaceae</taxon>
        <taxon>Panaeolus</taxon>
    </lineage>
</organism>
<dbReference type="InterPro" id="IPR013083">
    <property type="entry name" value="Znf_RING/FYVE/PHD"/>
</dbReference>
<evidence type="ECO:0000256" key="9">
    <source>
        <dbReference type="SAM" id="Phobius"/>
    </source>
</evidence>
<proteinExistence type="predicted"/>
<dbReference type="Gene3D" id="3.30.40.10">
    <property type="entry name" value="Zinc/RING finger domain, C3HC4 (zinc finger)"/>
    <property type="match status" value="1"/>
</dbReference>
<dbReference type="GO" id="GO:0016020">
    <property type="term" value="C:membrane"/>
    <property type="evidence" value="ECO:0007669"/>
    <property type="project" value="UniProtKB-SubCell"/>
</dbReference>
<dbReference type="PROSITE" id="PS51292">
    <property type="entry name" value="ZF_RING_CH"/>
    <property type="match status" value="1"/>
</dbReference>
<keyword evidence="4" id="KW-0863">Zinc-finger</keyword>
<dbReference type="PANTHER" id="PTHR46283">
    <property type="entry name" value="E3 UBIQUITIN-PROTEIN LIGASE MARCH5"/>
    <property type="match status" value="1"/>
</dbReference>
<dbReference type="GO" id="GO:0008270">
    <property type="term" value="F:zinc ion binding"/>
    <property type="evidence" value="ECO:0007669"/>
    <property type="project" value="UniProtKB-KW"/>
</dbReference>
<feature type="region of interest" description="Disordered" evidence="8">
    <location>
        <begin position="300"/>
        <end position="351"/>
    </location>
</feature>
<evidence type="ECO:0000313" key="12">
    <source>
        <dbReference type="Proteomes" id="UP000284842"/>
    </source>
</evidence>
<dbReference type="OrthoDB" id="5817083at2759"/>
<keyword evidence="5" id="KW-0862">Zinc</keyword>
<keyword evidence="3" id="KW-0479">Metal-binding</keyword>
<keyword evidence="2 9" id="KW-0812">Transmembrane</keyword>
<evidence type="ECO:0000256" key="3">
    <source>
        <dbReference type="ARBA" id="ARBA00022723"/>
    </source>
</evidence>
<dbReference type="SUPFAM" id="SSF57850">
    <property type="entry name" value="RING/U-box"/>
    <property type="match status" value="1"/>
</dbReference>
<comment type="subcellular location">
    <subcellularLocation>
        <location evidence="1">Membrane</location>
        <topology evidence="1">Multi-pass membrane protein</topology>
    </subcellularLocation>
</comment>
<dbReference type="InterPro" id="IPR011016">
    <property type="entry name" value="Znf_RING-CH"/>
</dbReference>
<evidence type="ECO:0000256" key="8">
    <source>
        <dbReference type="SAM" id="MobiDB-lite"/>
    </source>
</evidence>
<evidence type="ECO:0000256" key="7">
    <source>
        <dbReference type="ARBA" id="ARBA00023136"/>
    </source>
</evidence>
<keyword evidence="6 9" id="KW-1133">Transmembrane helix</keyword>
<dbReference type="Proteomes" id="UP000284842">
    <property type="component" value="Unassembled WGS sequence"/>
</dbReference>
<accession>A0A409VFI8</accession>
<sequence length="561" mass="61516">VKLCYICREEERADLQRDENDPPRAWTHPCNCTLIAHEDCLLKWIQSSQGTASRAPNALKCPQCGTQYELESKEPVILKILGNGNKLLQRLGRYFTVFGAATAFGIIGTSVYVCLTAYGAWAVEKFIGKEMFDLILTEDPINWPWSAYINLPLLPISLVLSRFQSSSTSFIIPLLLIWPATTPHSEREKAKSLIQYWSKPENASRLAASITSSLSLSSSTTPSPPASGVLSGVRMSSQWWPPPPILFGLFAVPLVRSFYRVWFGRLYKKVMGVPMPAPRRTRRGGLRFDEGPLVIRIRANVEDGQGGAQNDDEAEGNAEGADNGDIREVGNQNAGANANQDDPNALQNQDPDAAAVAAAEQLIEINASSLGRRVGGALAIPLIASLMGKALYKLSMAHPKMGFLRAFLGIRPGGRKPGLAAALAEGGLEPGQWPWNLNDLRAVAGLSPSGNERGPWSHLNPFQQTRLAARIIMAAFMGGTRTWVDADPVWWRNGVGFGLFIVAKDCLHLLHLYLAKRELDSRRVKDRDFRGVDIRELDLLPEYFSEVGGAAGPTARRRHSG</sequence>
<reference evidence="11 12" key="1">
    <citation type="journal article" date="2018" name="Evol. Lett.">
        <title>Horizontal gene cluster transfer increased hallucinogenic mushroom diversity.</title>
        <authorList>
            <person name="Reynolds H.T."/>
            <person name="Vijayakumar V."/>
            <person name="Gluck-Thaler E."/>
            <person name="Korotkin H.B."/>
            <person name="Matheny P.B."/>
            <person name="Slot J.C."/>
        </authorList>
    </citation>
    <scope>NUCLEOTIDE SEQUENCE [LARGE SCALE GENOMIC DNA]</scope>
    <source>
        <strain evidence="11 12">2629</strain>
    </source>
</reference>
<evidence type="ECO:0000313" key="11">
    <source>
        <dbReference type="EMBL" id="PPQ65024.1"/>
    </source>
</evidence>
<evidence type="ECO:0000256" key="2">
    <source>
        <dbReference type="ARBA" id="ARBA00022692"/>
    </source>
</evidence>
<comment type="caution">
    <text evidence="11">The sequence shown here is derived from an EMBL/GenBank/DDBJ whole genome shotgun (WGS) entry which is preliminary data.</text>
</comment>
<keyword evidence="12" id="KW-1185">Reference proteome</keyword>
<dbReference type="InParanoid" id="A0A409VFI8"/>
<evidence type="ECO:0000256" key="1">
    <source>
        <dbReference type="ARBA" id="ARBA00004141"/>
    </source>
</evidence>
<dbReference type="SMART" id="SM00744">
    <property type="entry name" value="RINGv"/>
    <property type="match status" value="1"/>
</dbReference>
<protein>
    <recommendedName>
        <fullName evidence="10">RING-CH-type domain-containing protein</fullName>
    </recommendedName>
</protein>
<name>A0A409VFI8_9AGAR</name>
<evidence type="ECO:0000259" key="10">
    <source>
        <dbReference type="PROSITE" id="PS51292"/>
    </source>
</evidence>
<gene>
    <name evidence="11" type="ORF">CVT24_008172</name>
</gene>
<evidence type="ECO:0000256" key="5">
    <source>
        <dbReference type="ARBA" id="ARBA00022833"/>
    </source>
</evidence>
<evidence type="ECO:0000256" key="4">
    <source>
        <dbReference type="ARBA" id="ARBA00022771"/>
    </source>
</evidence>
<dbReference type="AlphaFoldDB" id="A0A409VFI8"/>
<dbReference type="EMBL" id="NHTK01006078">
    <property type="protein sequence ID" value="PPQ65024.1"/>
    <property type="molecule type" value="Genomic_DNA"/>
</dbReference>
<evidence type="ECO:0000256" key="6">
    <source>
        <dbReference type="ARBA" id="ARBA00022989"/>
    </source>
</evidence>
<dbReference type="STRING" id="181874.A0A409VFI8"/>
<feature type="transmembrane region" description="Helical" evidence="9">
    <location>
        <begin position="94"/>
        <end position="121"/>
    </location>
</feature>
<feature type="domain" description="RING-CH-type" evidence="10">
    <location>
        <begin position="1"/>
        <end position="71"/>
    </location>
</feature>
<keyword evidence="7 9" id="KW-0472">Membrane</keyword>
<feature type="non-terminal residue" evidence="11">
    <location>
        <position position="1"/>
    </location>
</feature>